<accession>A0ABP4ANL4</accession>
<dbReference type="RefSeq" id="WP_344236700.1">
    <property type="nucleotide sequence ID" value="NZ_BAAAHH010000002.1"/>
</dbReference>
<dbReference type="Proteomes" id="UP001500665">
    <property type="component" value="Unassembled WGS sequence"/>
</dbReference>
<feature type="transmembrane region" description="Helical" evidence="1">
    <location>
        <begin position="167"/>
        <end position="186"/>
    </location>
</feature>
<feature type="transmembrane region" description="Helical" evidence="1">
    <location>
        <begin position="72"/>
        <end position="89"/>
    </location>
</feature>
<evidence type="ECO:0000256" key="1">
    <source>
        <dbReference type="SAM" id="Phobius"/>
    </source>
</evidence>
<name>A0ABP4ANL4_9ACTN</name>
<organism evidence="2 3">
    <name type="scientific">Actinocorallia libanotica</name>
    <dbReference type="NCBI Taxonomy" id="46162"/>
    <lineage>
        <taxon>Bacteria</taxon>
        <taxon>Bacillati</taxon>
        <taxon>Actinomycetota</taxon>
        <taxon>Actinomycetes</taxon>
        <taxon>Streptosporangiales</taxon>
        <taxon>Thermomonosporaceae</taxon>
        <taxon>Actinocorallia</taxon>
    </lineage>
</organism>
<dbReference type="EMBL" id="BAAAHH010000002">
    <property type="protein sequence ID" value="GAA0939178.1"/>
    <property type="molecule type" value="Genomic_DNA"/>
</dbReference>
<keyword evidence="3" id="KW-1185">Reference proteome</keyword>
<keyword evidence="1" id="KW-0812">Transmembrane</keyword>
<comment type="caution">
    <text evidence="2">The sequence shown here is derived from an EMBL/GenBank/DDBJ whole genome shotgun (WGS) entry which is preliminary data.</text>
</comment>
<evidence type="ECO:0008006" key="4">
    <source>
        <dbReference type="Google" id="ProtNLM"/>
    </source>
</evidence>
<keyword evidence="1" id="KW-1133">Transmembrane helix</keyword>
<evidence type="ECO:0000313" key="2">
    <source>
        <dbReference type="EMBL" id="GAA0939178.1"/>
    </source>
</evidence>
<feature type="transmembrane region" description="Helical" evidence="1">
    <location>
        <begin position="12"/>
        <end position="31"/>
    </location>
</feature>
<gene>
    <name evidence="2" type="ORF">GCM10009550_07520</name>
</gene>
<proteinExistence type="predicted"/>
<sequence length="202" mass="21584">MDLEKFTFPRAPVPVRAIAYLAMMAAGWAFIGFLNTFGAAFLTAVAGAPAVLVLLLSSLAMAVIFQRGGPDFGAMTAAGVALLITSFLVPGDLYLNAVGSRQEAVVTEAHCIRSRGSCSYTYELATPDRSTHLGRLHNGRQDEGDRIKVVIDPAGVVSPRRASDVSFGFFDLLALAAWAAWVTFAVQGIRADRRHPAEEESP</sequence>
<reference evidence="3" key="1">
    <citation type="journal article" date="2019" name="Int. J. Syst. Evol. Microbiol.">
        <title>The Global Catalogue of Microorganisms (GCM) 10K type strain sequencing project: providing services to taxonomists for standard genome sequencing and annotation.</title>
        <authorList>
            <consortium name="The Broad Institute Genomics Platform"/>
            <consortium name="The Broad Institute Genome Sequencing Center for Infectious Disease"/>
            <person name="Wu L."/>
            <person name="Ma J."/>
        </authorList>
    </citation>
    <scope>NUCLEOTIDE SEQUENCE [LARGE SCALE GENOMIC DNA]</scope>
    <source>
        <strain evidence="3">JCM 10696</strain>
    </source>
</reference>
<evidence type="ECO:0000313" key="3">
    <source>
        <dbReference type="Proteomes" id="UP001500665"/>
    </source>
</evidence>
<protein>
    <recommendedName>
        <fullName evidence="4">DUF3592 domain-containing protein</fullName>
    </recommendedName>
</protein>
<feature type="transmembrane region" description="Helical" evidence="1">
    <location>
        <begin position="37"/>
        <end position="65"/>
    </location>
</feature>
<keyword evidence="1" id="KW-0472">Membrane</keyword>